<evidence type="ECO:0000313" key="4">
    <source>
        <dbReference type="Proteomes" id="UP000694044"/>
    </source>
</evidence>
<feature type="region of interest" description="Disordered" evidence="1">
    <location>
        <begin position="265"/>
        <end position="289"/>
    </location>
</feature>
<evidence type="ECO:0000256" key="1">
    <source>
        <dbReference type="SAM" id="MobiDB-lite"/>
    </source>
</evidence>
<reference evidence="3" key="1">
    <citation type="submission" date="2021-02" db="EMBL/GenBank/DDBJ databases">
        <authorList>
            <person name="Palmer J.M."/>
        </authorList>
    </citation>
    <scope>NUCLEOTIDE SEQUENCE</scope>
    <source>
        <strain evidence="3">SCRP734</strain>
    </source>
</reference>
<feature type="compositionally biased region" description="Acidic residues" evidence="1">
    <location>
        <begin position="470"/>
        <end position="480"/>
    </location>
</feature>
<keyword evidence="2" id="KW-1133">Transmembrane helix</keyword>
<feature type="compositionally biased region" description="Polar residues" evidence="1">
    <location>
        <begin position="156"/>
        <end position="175"/>
    </location>
</feature>
<feature type="transmembrane region" description="Helical" evidence="2">
    <location>
        <begin position="180"/>
        <end position="201"/>
    </location>
</feature>
<evidence type="ECO:0000313" key="3">
    <source>
        <dbReference type="EMBL" id="KAG7384726.1"/>
    </source>
</evidence>
<dbReference type="EMBL" id="JAGDFM010000139">
    <property type="protein sequence ID" value="KAG7384726.1"/>
    <property type="molecule type" value="Genomic_DNA"/>
</dbReference>
<comment type="caution">
    <text evidence="3">The sequence shown here is derived from an EMBL/GenBank/DDBJ whole genome shotgun (WGS) entry which is preliminary data.</text>
</comment>
<feature type="compositionally biased region" description="Low complexity" evidence="1">
    <location>
        <begin position="61"/>
        <end position="155"/>
    </location>
</feature>
<keyword evidence="2" id="KW-0812">Transmembrane</keyword>
<dbReference type="AlphaFoldDB" id="A0A8T1VUU4"/>
<accession>A0A8T1VUU4</accession>
<feature type="region of interest" description="Disordered" evidence="1">
    <location>
        <begin position="452"/>
        <end position="493"/>
    </location>
</feature>
<dbReference type="OrthoDB" id="168473at2759"/>
<gene>
    <name evidence="3" type="ORF">PHYPSEUDO_002255</name>
</gene>
<organism evidence="3 4">
    <name type="scientific">Phytophthora pseudosyringae</name>
    <dbReference type="NCBI Taxonomy" id="221518"/>
    <lineage>
        <taxon>Eukaryota</taxon>
        <taxon>Sar</taxon>
        <taxon>Stramenopiles</taxon>
        <taxon>Oomycota</taxon>
        <taxon>Peronosporomycetes</taxon>
        <taxon>Peronosporales</taxon>
        <taxon>Peronosporaceae</taxon>
        <taxon>Phytophthora</taxon>
    </lineage>
</organism>
<keyword evidence="4" id="KW-1185">Reference proteome</keyword>
<dbReference type="Proteomes" id="UP000694044">
    <property type="component" value="Unassembled WGS sequence"/>
</dbReference>
<feature type="region of interest" description="Disordered" evidence="1">
    <location>
        <begin position="58"/>
        <end position="175"/>
    </location>
</feature>
<feature type="compositionally biased region" description="Basic and acidic residues" evidence="1">
    <location>
        <begin position="481"/>
        <end position="493"/>
    </location>
</feature>
<keyword evidence="2" id="KW-0472">Membrane</keyword>
<name>A0A8T1VUU4_9STRA</name>
<protein>
    <submittedName>
        <fullName evidence="3">Uncharacterized protein</fullName>
    </submittedName>
</protein>
<proteinExistence type="predicted"/>
<evidence type="ECO:0000256" key="2">
    <source>
        <dbReference type="SAM" id="Phobius"/>
    </source>
</evidence>
<sequence>MATSCSGVTTCLSEGSTECDLKSETCPPCVYALTGGDYSCYSRDTSGACPFSGAYAECDQSTTTSTGSKSSSSKDSGSSSDTTPTPTTKTPAKTPATEAPTEAPTSAPATPTTGTSDSTSSSQTTSDGTAATTDATAAPSPASTASRSSDATQTSYTPSSDSGAEKALTSNTAATSGSPAVVNLALIGGAVVLAVIVLAFVARRVVKKKKMAATQEHTVSSGHNSAWSDRTLGTGTSGGNLYSTYSYKDKGDGISMLSDSQASSTYGPAAYHGHPGSEQRPTADFSAYGGDSQYAENSQFYSVSTGPELLAAGAVAGAGHNHSNDGAPPATQAGNHFVDVTATSTSMRESELDSLRSGQQPLTVSQLMPTAIEEDEEGAYATRRQPGTQQYGVAHPTTYNFQIANAAVPPSSRKPQIFGTSATSSMRSDYDIVDPITMRDVEARNTETLAEDGRYPKFSFESEASSADLYDGDSSEEESSGDERVGHGEEHTI</sequence>